<dbReference type="SUPFAM" id="SSF88659">
    <property type="entry name" value="Sigma3 and sigma4 domains of RNA polymerase sigma factors"/>
    <property type="match status" value="1"/>
</dbReference>
<proteinExistence type="predicted"/>
<keyword evidence="2" id="KW-1185">Reference proteome</keyword>
<protein>
    <submittedName>
        <fullName evidence="1">Uncharacterized protein</fullName>
    </submittedName>
</protein>
<accession>A0AAN0K7A2</accession>
<dbReference type="Gene3D" id="1.10.10.10">
    <property type="entry name" value="Winged helix-like DNA-binding domain superfamily/Winged helix DNA-binding domain"/>
    <property type="match status" value="1"/>
</dbReference>
<sequence length="554" mass="59532">MSTSDAIRWSITVLNSGDPLALADWAQIARASRATLAAGGIRDQAVEFAAAVSQLVDPRRDATIHPIVEALSAGRNPDAQQVRTMLAIATHASRRGQSGRWDGLLAGVERSALDAASGPPVNDLEEALRRWPAIVAQTSLDAGPQLLTAVARQQIALLAITSHLASKAESPLADEIGIPRLRQSLAACTQGWREATGTWQSSSDQRTVPRAQATALSMAAVSTRDALMSHRESSETLQILIRTGVGGNLLTAAAASQGSFDQLLASAQELDQLTARLSHSTSHLNVIANSLPEQGSVRAMPVVTPSARTRRLSPASAEPPSVESVRLTPAIEQELARRRDLGVAAQAALDGVPSAKRLMDGASSEELMRLSWEGRQSVGVLVASVQLAIWSRVGAAPHDRDERFAVAAAEVSASVHRWNPQRARWLTYAIQVSDWSLSRHRHASAKLPIPVQMADTYCEHSYQGVDHKYLVSGLPDPADTATNTVDGERAAQLIDRLSWPSNQILREAMGIARAGEPLSLDQISRRLNVSPSTVNRHMKIGLNVLRRQLGVDER</sequence>
<evidence type="ECO:0000313" key="1">
    <source>
        <dbReference type="EMBL" id="BEH02761.1"/>
    </source>
</evidence>
<reference evidence="1" key="1">
    <citation type="journal article" date="2024" name="Int. J. Syst. Evol. Microbiol.">
        <title>Brooklawnia propionicigenes sp. nov., a facultatively anaerobic, propionate-producing bacterium isolated from a methanogenic reactor treating waste from cattle farms.</title>
        <authorList>
            <person name="Akita Y."/>
            <person name="Ueki A."/>
            <person name="Tonouchi A."/>
            <person name="Sugawara Y."/>
            <person name="Honma S."/>
            <person name="Kaku N."/>
            <person name="Ueki K."/>
        </authorList>
    </citation>
    <scope>NUCLEOTIDE SEQUENCE</scope>
    <source>
        <strain evidence="1">SH051</strain>
    </source>
</reference>
<dbReference type="EMBL" id="AP028056">
    <property type="protein sequence ID" value="BEH02761.1"/>
    <property type="molecule type" value="Genomic_DNA"/>
</dbReference>
<evidence type="ECO:0000313" key="2">
    <source>
        <dbReference type="Proteomes" id="UP001431656"/>
    </source>
</evidence>
<dbReference type="Proteomes" id="UP001431656">
    <property type="component" value="Chromosome"/>
</dbReference>
<gene>
    <name evidence="1" type="ORF">brsh051_20420</name>
</gene>
<dbReference type="RefSeq" id="WP_286264668.1">
    <property type="nucleotide sequence ID" value="NZ_AP028056.1"/>
</dbReference>
<dbReference type="KEGG" id="broo:brsh051_20420"/>
<dbReference type="InterPro" id="IPR013324">
    <property type="entry name" value="RNA_pol_sigma_r3/r4-like"/>
</dbReference>
<dbReference type="InterPro" id="IPR036388">
    <property type="entry name" value="WH-like_DNA-bd_sf"/>
</dbReference>
<name>A0AAN0K7A2_9ACTN</name>
<organism evidence="1 2">
    <name type="scientific">Brooklawnia propionicigenes</name>
    <dbReference type="NCBI Taxonomy" id="3041175"/>
    <lineage>
        <taxon>Bacteria</taxon>
        <taxon>Bacillati</taxon>
        <taxon>Actinomycetota</taxon>
        <taxon>Actinomycetes</taxon>
        <taxon>Propionibacteriales</taxon>
        <taxon>Propionibacteriaceae</taxon>
        <taxon>Brooklawnia</taxon>
    </lineage>
</organism>
<dbReference type="AlphaFoldDB" id="A0AAN0K7A2"/>